<gene>
    <name evidence="1" type="ORF">HPBE_LOCUS23013</name>
</gene>
<reference evidence="1 2" key="1">
    <citation type="submission" date="2018-11" db="EMBL/GenBank/DDBJ databases">
        <authorList>
            <consortium name="Pathogen Informatics"/>
        </authorList>
    </citation>
    <scope>NUCLEOTIDE SEQUENCE [LARGE SCALE GENOMIC DNA]</scope>
</reference>
<evidence type="ECO:0000313" key="3">
    <source>
        <dbReference type="WBParaSite" id="HPBE_0002301401-mRNA-1"/>
    </source>
</evidence>
<sequence>MKRQLDKKHGVLSKVFDVGDYAYVQRWKTPRFVRAKGKVVKCLGAVNYDVEGELVRKKALHSKRCSMFLNWTMHGGRNLLDQRLRIQPINDTILTENNHHSYDVLQGPEDQSDDME</sequence>
<reference evidence="3" key="2">
    <citation type="submission" date="2019-09" db="UniProtKB">
        <authorList>
            <consortium name="WormBaseParasite"/>
        </authorList>
    </citation>
    <scope>IDENTIFICATION</scope>
</reference>
<dbReference type="AlphaFoldDB" id="A0A183GK02"/>
<accession>A0A183GK02</accession>
<keyword evidence="2" id="KW-1185">Reference proteome</keyword>
<dbReference type="Proteomes" id="UP000050761">
    <property type="component" value="Unassembled WGS sequence"/>
</dbReference>
<dbReference type="WBParaSite" id="HPBE_0002301401-mRNA-1">
    <property type="protein sequence ID" value="HPBE_0002301401-mRNA-1"/>
    <property type="gene ID" value="HPBE_0002301401"/>
</dbReference>
<name>A0A183GK02_HELPZ</name>
<evidence type="ECO:0000313" key="1">
    <source>
        <dbReference type="EMBL" id="VDP36030.1"/>
    </source>
</evidence>
<dbReference type="EMBL" id="UZAH01034590">
    <property type="protein sequence ID" value="VDP36030.1"/>
    <property type="molecule type" value="Genomic_DNA"/>
</dbReference>
<protein>
    <submittedName>
        <fullName evidence="3">DUF663 domain-containing protein</fullName>
    </submittedName>
</protein>
<proteinExistence type="predicted"/>
<evidence type="ECO:0000313" key="2">
    <source>
        <dbReference type="Proteomes" id="UP000050761"/>
    </source>
</evidence>
<organism evidence="2 3">
    <name type="scientific">Heligmosomoides polygyrus</name>
    <name type="common">Parasitic roundworm</name>
    <dbReference type="NCBI Taxonomy" id="6339"/>
    <lineage>
        <taxon>Eukaryota</taxon>
        <taxon>Metazoa</taxon>
        <taxon>Ecdysozoa</taxon>
        <taxon>Nematoda</taxon>
        <taxon>Chromadorea</taxon>
        <taxon>Rhabditida</taxon>
        <taxon>Rhabditina</taxon>
        <taxon>Rhabditomorpha</taxon>
        <taxon>Strongyloidea</taxon>
        <taxon>Heligmosomidae</taxon>
        <taxon>Heligmosomoides</taxon>
    </lineage>
</organism>
<accession>A0A3P8CY90</accession>